<organism evidence="12 13">
    <name type="scientific">Sphenodon punctatus</name>
    <name type="common">Tuatara</name>
    <name type="synonym">Hatteria punctata</name>
    <dbReference type="NCBI Taxonomy" id="8508"/>
    <lineage>
        <taxon>Eukaryota</taxon>
        <taxon>Metazoa</taxon>
        <taxon>Chordata</taxon>
        <taxon>Craniata</taxon>
        <taxon>Vertebrata</taxon>
        <taxon>Euteleostomi</taxon>
        <taxon>Lepidosauria</taxon>
        <taxon>Sphenodontia</taxon>
        <taxon>Sphenodontidae</taxon>
        <taxon>Sphenodon</taxon>
    </lineage>
</organism>
<evidence type="ECO:0000256" key="1">
    <source>
        <dbReference type="ARBA" id="ARBA00004584"/>
    </source>
</evidence>
<dbReference type="OMA" id="FNNLCQF"/>
<keyword evidence="5" id="KW-0159">Chromosome partition</keyword>
<dbReference type="GeneTree" id="ENSGT00940000154107"/>
<feature type="compositionally biased region" description="Basic and acidic residues" evidence="10">
    <location>
        <begin position="481"/>
        <end position="505"/>
    </location>
</feature>
<evidence type="ECO:0000256" key="5">
    <source>
        <dbReference type="ARBA" id="ARBA00022829"/>
    </source>
</evidence>
<accession>A0A8D0G5F6</accession>
<reference evidence="12" key="1">
    <citation type="submission" date="2025-08" db="UniProtKB">
        <authorList>
            <consortium name="Ensembl"/>
        </authorList>
    </citation>
    <scope>IDENTIFICATION</scope>
</reference>
<evidence type="ECO:0000256" key="8">
    <source>
        <dbReference type="ARBA" id="ARBA00023328"/>
    </source>
</evidence>
<name>A0A8D0G5F6_SPHPU</name>
<dbReference type="InterPro" id="IPR038889">
    <property type="entry name" value="Shugoshin1/2"/>
</dbReference>
<evidence type="ECO:0000256" key="7">
    <source>
        <dbReference type="ARBA" id="ARBA00023306"/>
    </source>
</evidence>
<evidence type="ECO:0000256" key="3">
    <source>
        <dbReference type="ARBA" id="ARBA00022454"/>
    </source>
</evidence>
<dbReference type="GO" id="GO:0051301">
    <property type="term" value="P:cell division"/>
    <property type="evidence" value="ECO:0007669"/>
    <property type="project" value="UniProtKB-KW"/>
</dbReference>
<dbReference type="Pfam" id="PF07557">
    <property type="entry name" value="Shugoshin_C"/>
    <property type="match status" value="1"/>
</dbReference>
<dbReference type="GO" id="GO:0045132">
    <property type="term" value="P:meiotic chromosome segregation"/>
    <property type="evidence" value="ECO:0007669"/>
    <property type="project" value="InterPro"/>
</dbReference>
<feature type="compositionally biased region" description="Basic and acidic residues" evidence="10">
    <location>
        <begin position="356"/>
        <end position="380"/>
    </location>
</feature>
<feature type="region of interest" description="Disordered" evidence="10">
    <location>
        <begin position="428"/>
        <end position="526"/>
    </location>
</feature>
<dbReference type="Gene3D" id="1.20.5.730">
    <property type="entry name" value="Single helix bin"/>
    <property type="match status" value="1"/>
</dbReference>
<evidence type="ECO:0000256" key="6">
    <source>
        <dbReference type="ARBA" id="ARBA00023054"/>
    </source>
</evidence>
<proteinExistence type="inferred from homology"/>
<keyword evidence="7" id="KW-0131">Cell cycle</keyword>
<protein>
    <submittedName>
        <fullName evidence="12">Shugoshin 1</fullName>
    </submittedName>
</protein>
<evidence type="ECO:0000256" key="2">
    <source>
        <dbReference type="ARBA" id="ARBA00010845"/>
    </source>
</evidence>
<dbReference type="InterPro" id="IPR011515">
    <property type="entry name" value="Shugoshin_C"/>
</dbReference>
<keyword evidence="6 9" id="KW-0175">Coiled coil</keyword>
<feature type="region of interest" description="Disordered" evidence="10">
    <location>
        <begin position="343"/>
        <end position="396"/>
    </location>
</feature>
<feature type="compositionally biased region" description="Polar residues" evidence="10">
    <location>
        <begin position="506"/>
        <end position="526"/>
    </location>
</feature>
<keyword evidence="13" id="KW-1185">Reference proteome</keyword>
<evidence type="ECO:0000256" key="10">
    <source>
        <dbReference type="SAM" id="MobiDB-lite"/>
    </source>
</evidence>
<keyword evidence="8" id="KW-0137">Centromere</keyword>
<dbReference type="AlphaFoldDB" id="A0A8D0G5F6"/>
<dbReference type="Proteomes" id="UP000694392">
    <property type="component" value="Unplaced"/>
</dbReference>
<gene>
    <name evidence="12" type="primary">SGO1</name>
</gene>
<dbReference type="Ensembl" id="ENSSPUT00000001540.1">
    <property type="protein sequence ID" value="ENSSPUP00000001460.1"/>
    <property type="gene ID" value="ENSSPUG00000001138.1"/>
</dbReference>
<keyword evidence="4" id="KW-0132">Cell division</keyword>
<evidence type="ECO:0000256" key="4">
    <source>
        <dbReference type="ARBA" id="ARBA00022618"/>
    </source>
</evidence>
<evidence type="ECO:0000259" key="11">
    <source>
        <dbReference type="Pfam" id="PF07557"/>
    </source>
</evidence>
<dbReference type="PANTHER" id="PTHR21577">
    <property type="entry name" value="SHUGOSHIN"/>
    <property type="match status" value="1"/>
</dbReference>
<comment type="similarity">
    <text evidence="2">Belongs to the shugoshin family.</text>
</comment>
<comment type="subcellular location">
    <subcellularLocation>
        <location evidence="1">Chromosome</location>
        <location evidence="1">Centromere</location>
    </subcellularLocation>
</comment>
<sequence length="674" mass="75882">MVVESCLKRSFKDSLEDIKERMKEKRNQKWAKLGKTNHVLSTKCKIANNSSTQLKSFKENNQALALALQEEKGKMKEAQDIILSLKKEYQFLKFQLFRLQRELNLQQAKEPVESRLLALRKIISKVFQNLLDTTDLLGPAQDLCSSDLTKTMCTTLLEDFDTSHLRNADSLPFPRCIRVADTNVEGKLLGNKKEKNTDKNVEDFVSCSRQDFENASSVNKTDTNTGHVPGFNLDNLMSERKSLPPNEDKSAGVLLSRNVSTRRHCSKMKIQKELCKRDLDHSEVIQLRGEVCENSESKLEESKENSNESVELRLCHGNEKKINANPLSSQPTLTELNCSVAKPKQVQLKKKAPQLRQEKGEKGKLEGTKRPSRTKLEKDRHGKKRSSKEKLDLSVGSSDAYDFISEESRHVTPFRQNKVNENDIAVETNTPEMEACSEPSVSEVDSDDSSYEPYSKKSKGRKCLACESDTSPAHTRKQTKRSVEQLQQHEKYLDKSEIKSTKSNEKSISTVGSTQVASSSVTGEPSFKSNAVRKIDEVKACLPLVAVDGVKRTDGNSSFGNIQCSFAKGELSEASRCRLGDITNISSSCDITNRISHPRLGTDEKQGIPDGKRRCTVSVCYKEPNMNRKLRRGDPFTDTCFLRSPIFKQKKDSKHRPVKKASLAKYNEAFVGCH</sequence>
<evidence type="ECO:0000256" key="9">
    <source>
        <dbReference type="SAM" id="Coils"/>
    </source>
</evidence>
<keyword evidence="3" id="KW-0158">Chromosome</keyword>
<feature type="coiled-coil region" evidence="9">
    <location>
        <begin position="54"/>
        <end position="88"/>
    </location>
</feature>
<evidence type="ECO:0000313" key="12">
    <source>
        <dbReference type="Ensembl" id="ENSSPUP00000001460.1"/>
    </source>
</evidence>
<evidence type="ECO:0000313" key="13">
    <source>
        <dbReference type="Proteomes" id="UP000694392"/>
    </source>
</evidence>
<dbReference type="GO" id="GO:0005634">
    <property type="term" value="C:nucleus"/>
    <property type="evidence" value="ECO:0007669"/>
    <property type="project" value="InterPro"/>
</dbReference>
<feature type="domain" description="Shugoshin C-terminal" evidence="11">
    <location>
        <begin position="612"/>
        <end position="632"/>
    </location>
</feature>
<reference evidence="12" key="2">
    <citation type="submission" date="2025-09" db="UniProtKB">
        <authorList>
            <consortium name="Ensembl"/>
        </authorList>
    </citation>
    <scope>IDENTIFICATION</scope>
</reference>
<dbReference type="PANTHER" id="PTHR21577:SF3">
    <property type="entry name" value="SHUGOSHIN 1-RELATED"/>
    <property type="match status" value="1"/>
</dbReference>
<dbReference type="GO" id="GO:0000775">
    <property type="term" value="C:chromosome, centromeric region"/>
    <property type="evidence" value="ECO:0007669"/>
    <property type="project" value="UniProtKB-SubCell"/>
</dbReference>